<name>A0A6A3VKZ7_9STRA</name>
<dbReference type="EMBL" id="QXGE01003759">
    <property type="protein sequence ID" value="KAE9273466.1"/>
    <property type="molecule type" value="Genomic_DNA"/>
</dbReference>
<proteinExistence type="predicted"/>
<dbReference type="EMBL" id="QXGF01003640">
    <property type="protein sequence ID" value="KAE8921134.1"/>
    <property type="molecule type" value="Genomic_DNA"/>
</dbReference>
<feature type="region of interest" description="Disordered" evidence="2">
    <location>
        <begin position="661"/>
        <end position="699"/>
    </location>
</feature>
<dbReference type="PROSITE" id="PS50158">
    <property type="entry name" value="ZF_CCHC"/>
    <property type="match status" value="1"/>
</dbReference>
<comment type="caution">
    <text evidence="5">The sequence shown here is derived from an EMBL/GenBank/DDBJ whole genome shotgun (WGS) entry which is preliminary data.</text>
</comment>
<feature type="compositionally biased region" description="Basic and acidic residues" evidence="2">
    <location>
        <begin position="669"/>
        <end position="684"/>
    </location>
</feature>
<dbReference type="Pfam" id="PF03732">
    <property type="entry name" value="Retrotrans_gag"/>
    <property type="match status" value="1"/>
</dbReference>
<dbReference type="InterPro" id="IPR001878">
    <property type="entry name" value="Znf_CCHC"/>
</dbReference>
<evidence type="ECO:0000256" key="2">
    <source>
        <dbReference type="SAM" id="MobiDB-lite"/>
    </source>
</evidence>
<evidence type="ECO:0000313" key="8">
    <source>
        <dbReference type="Proteomes" id="UP000437068"/>
    </source>
</evidence>
<keyword evidence="1" id="KW-0479">Metal-binding</keyword>
<feature type="region of interest" description="Disordered" evidence="2">
    <location>
        <begin position="362"/>
        <end position="403"/>
    </location>
</feature>
<feature type="compositionally biased region" description="Low complexity" evidence="2">
    <location>
        <begin position="263"/>
        <end position="275"/>
    </location>
</feature>
<evidence type="ECO:0000313" key="9">
    <source>
        <dbReference type="Proteomes" id="UP000440367"/>
    </source>
</evidence>
<dbReference type="GO" id="GO:0003676">
    <property type="term" value="F:nucleic acid binding"/>
    <property type="evidence" value="ECO:0007669"/>
    <property type="project" value="InterPro"/>
</dbReference>
<dbReference type="EMBL" id="QXGD01004685">
    <property type="protein sequence ID" value="KAE9169308.1"/>
    <property type="molecule type" value="Genomic_DNA"/>
</dbReference>
<keyword evidence="1" id="KW-0862">Zinc</keyword>
<gene>
    <name evidence="6" type="ORF">PF001_g27496</name>
    <name evidence="5" type="ORF">PF002_g30390</name>
    <name evidence="4" type="ORF">PF009_g28581</name>
</gene>
<feature type="domain" description="CCHC-type" evidence="3">
    <location>
        <begin position="719"/>
        <end position="732"/>
    </location>
</feature>
<sequence>MVRVPGSLSDSGFHRESLQEDAQEEFGQGNDVSTEIGSPLTPLKQDRSAERRSFGRGSTDGTEEGPATDLEEKPRPPPQVPSGTPVGLDTHLDPPDESPPAQAGVHSSTQPLGAKSTAKKKSSRSKSSRKKMKAPDSDADDCADLTLKKIEDELAVAYYKKELYAFLIEDVGMQILRPKIVGDLRGPVSRPSPGSNKLDAAKALLHLLKEADIVAGSFTTGALFDLELSEIEHTSQSLFALLKPLVGEVAGSQEHPISLTPKSARPTTTPARSTPAPSPGDQTAMSSPYVSATEEVDSDSANDSPRMTLGPSEVAMLRDRAKRAATSPTGSTKIAVVDPKTRSPEKLESFFQSAMERFLKEQQAPQACLKPSLTEDQDVEMESVESPPRFPPPGEYDPDDLDLGQPARAAIATTTTTTPAAKTSTGASRLRVSAMSELKEFSGKDGDEDRARSWVGKVKSAFLRDQAPDEEKCLVFGDLLTGPARNWYRQLSRTTRSTWKDLFQSFQVQYCGRGVSVARQYYHARKRSDESPLEYLHRLNVAGLRARIQVKDGPSEIRREHVDHFIETLDDRDLADQLALLRVPDADTLEEVLRSRQRSKARQSKTVYGSVKPRQKTPAAAGARAVRAVQVQADSSESEIESEESDDDGCLRRVYVAAAENHGGSPGRRQSDQDRSGLHQDRDLGQNPRSVDMGAPSKRCSHCGSRKHDDLGCWKRLTCEKCGKRGHPSDRCLFVCKACGEIHDAGACPMEEFYNLIRQWYNPTKHGGMLPESVEKMLNQDARRG</sequence>
<feature type="region of interest" description="Disordered" evidence="2">
    <location>
        <begin position="594"/>
        <end position="624"/>
    </location>
</feature>
<keyword evidence="1" id="KW-0863">Zinc-finger</keyword>
<organism evidence="5 9">
    <name type="scientific">Phytophthora fragariae</name>
    <dbReference type="NCBI Taxonomy" id="53985"/>
    <lineage>
        <taxon>Eukaryota</taxon>
        <taxon>Sar</taxon>
        <taxon>Stramenopiles</taxon>
        <taxon>Oomycota</taxon>
        <taxon>Peronosporomycetes</taxon>
        <taxon>Peronosporales</taxon>
        <taxon>Peronosporaceae</taxon>
        <taxon>Phytophthora</taxon>
    </lineage>
</organism>
<dbReference type="Proteomes" id="UP000429523">
    <property type="component" value="Unassembled WGS sequence"/>
</dbReference>
<evidence type="ECO:0000256" key="1">
    <source>
        <dbReference type="PROSITE-ProRule" id="PRU00047"/>
    </source>
</evidence>
<dbReference type="Proteomes" id="UP000437068">
    <property type="component" value="Unassembled WGS sequence"/>
</dbReference>
<feature type="region of interest" description="Disordered" evidence="2">
    <location>
        <begin position="1"/>
        <end position="140"/>
    </location>
</feature>
<evidence type="ECO:0000259" key="3">
    <source>
        <dbReference type="PROSITE" id="PS50158"/>
    </source>
</evidence>
<evidence type="ECO:0000313" key="4">
    <source>
        <dbReference type="EMBL" id="KAE8921134.1"/>
    </source>
</evidence>
<evidence type="ECO:0000313" key="7">
    <source>
        <dbReference type="Proteomes" id="UP000429523"/>
    </source>
</evidence>
<reference evidence="7 8" key="1">
    <citation type="submission" date="2018-08" db="EMBL/GenBank/DDBJ databases">
        <title>Genomic investigation of the strawberry pathogen Phytophthora fragariae indicates pathogenicity is determined by transcriptional variation in three key races.</title>
        <authorList>
            <person name="Adams T.M."/>
            <person name="Armitage A.D."/>
            <person name="Sobczyk M.K."/>
            <person name="Bates H.J."/>
            <person name="Dunwell J.M."/>
            <person name="Nellist C.F."/>
            <person name="Harrison R.J."/>
        </authorList>
    </citation>
    <scope>NUCLEOTIDE SEQUENCE [LARGE SCALE GENOMIC DNA]</scope>
    <source>
        <strain evidence="6 8">A4</strain>
        <strain evidence="5 9">BC-1</strain>
        <strain evidence="4 7">NOV-9</strain>
    </source>
</reference>
<accession>A0A6A3VKZ7</accession>
<feature type="region of interest" description="Disordered" evidence="2">
    <location>
        <begin position="253"/>
        <end position="340"/>
    </location>
</feature>
<feature type="compositionally biased region" description="Basic residues" evidence="2">
    <location>
        <begin position="117"/>
        <end position="132"/>
    </location>
</feature>
<feature type="compositionally biased region" description="Basic and acidic residues" evidence="2">
    <location>
        <begin position="44"/>
        <end position="53"/>
    </location>
</feature>
<protein>
    <recommendedName>
        <fullName evidence="3">CCHC-type domain-containing protein</fullName>
    </recommendedName>
</protein>
<evidence type="ECO:0000313" key="6">
    <source>
        <dbReference type="EMBL" id="KAE9273466.1"/>
    </source>
</evidence>
<dbReference type="AlphaFoldDB" id="A0A6A3VKZ7"/>
<dbReference type="GO" id="GO:0008270">
    <property type="term" value="F:zinc ion binding"/>
    <property type="evidence" value="ECO:0007669"/>
    <property type="project" value="UniProtKB-KW"/>
</dbReference>
<feature type="compositionally biased region" description="Polar residues" evidence="2">
    <location>
        <begin position="280"/>
        <end position="290"/>
    </location>
</feature>
<dbReference type="Proteomes" id="UP000440367">
    <property type="component" value="Unassembled WGS sequence"/>
</dbReference>
<evidence type="ECO:0000313" key="5">
    <source>
        <dbReference type="EMBL" id="KAE9169308.1"/>
    </source>
</evidence>
<dbReference type="InterPro" id="IPR005162">
    <property type="entry name" value="Retrotrans_gag_dom"/>
</dbReference>